<dbReference type="Proteomes" id="UP000054526">
    <property type="component" value="Unassembled WGS sequence"/>
</dbReference>
<protein>
    <submittedName>
        <fullName evidence="1">Uncharacterized protein</fullName>
    </submittedName>
</protein>
<reference evidence="1 2" key="1">
    <citation type="submission" date="2014-12" db="EMBL/GenBank/DDBJ databases">
        <title>Draft genome sequence of Cohnella kolymensis strain B-2846.</title>
        <authorList>
            <person name="Karlyshev A.V."/>
            <person name="Kudryashova E.B."/>
        </authorList>
    </citation>
    <scope>NUCLEOTIDE SEQUENCE [LARGE SCALE GENOMIC DNA]</scope>
    <source>
        <strain evidence="1 2">VKM B-2846</strain>
    </source>
</reference>
<name>A0ABR5A5Y9_9BACL</name>
<proteinExistence type="predicted"/>
<gene>
    <name evidence="1" type="ORF">SD71_11640</name>
</gene>
<sequence>MQPFEHISEDYSFDETFDQQSLLQLAAETASSIGNPHLLQVYSHMVDVHMQHYHVLMNSLHNH</sequence>
<keyword evidence="2" id="KW-1185">Reference proteome</keyword>
<comment type="caution">
    <text evidence="1">The sequence shown here is derived from an EMBL/GenBank/DDBJ whole genome shotgun (WGS) entry which is preliminary data.</text>
</comment>
<evidence type="ECO:0000313" key="1">
    <source>
        <dbReference type="EMBL" id="KIL35980.1"/>
    </source>
</evidence>
<evidence type="ECO:0000313" key="2">
    <source>
        <dbReference type="Proteomes" id="UP000054526"/>
    </source>
</evidence>
<dbReference type="EMBL" id="JXAL01000016">
    <property type="protein sequence ID" value="KIL35980.1"/>
    <property type="molecule type" value="Genomic_DNA"/>
</dbReference>
<dbReference type="RefSeq" id="WP_041062906.1">
    <property type="nucleotide sequence ID" value="NZ_JXAL01000016.1"/>
</dbReference>
<accession>A0ABR5A5Y9</accession>
<organism evidence="1 2">
    <name type="scientific">Cohnella kolymensis</name>
    <dbReference type="NCBI Taxonomy" id="1590652"/>
    <lineage>
        <taxon>Bacteria</taxon>
        <taxon>Bacillati</taxon>
        <taxon>Bacillota</taxon>
        <taxon>Bacilli</taxon>
        <taxon>Bacillales</taxon>
        <taxon>Paenibacillaceae</taxon>
        <taxon>Cohnella</taxon>
    </lineage>
</organism>